<evidence type="ECO:0000313" key="3">
    <source>
        <dbReference type="Proteomes" id="UP000675554"/>
    </source>
</evidence>
<dbReference type="CDD" id="cd00267">
    <property type="entry name" value="ABC_ATPase"/>
    <property type="match status" value="1"/>
</dbReference>
<evidence type="ECO:0000259" key="1">
    <source>
        <dbReference type="SMART" id="SM00530"/>
    </source>
</evidence>
<comment type="caution">
    <text evidence="2">The sequence shown here is derived from an EMBL/GenBank/DDBJ whole genome shotgun (WGS) entry which is preliminary data.</text>
</comment>
<accession>A0A8T4INY7</accession>
<dbReference type="SUPFAM" id="SSF47413">
    <property type="entry name" value="lambda repressor-like DNA-binding domains"/>
    <property type="match status" value="1"/>
</dbReference>
<organism evidence="2 3">
    <name type="scientific">Streptomyces daliensis</name>
    <dbReference type="NCBI Taxonomy" id="299421"/>
    <lineage>
        <taxon>Bacteria</taxon>
        <taxon>Bacillati</taxon>
        <taxon>Actinomycetota</taxon>
        <taxon>Actinomycetes</taxon>
        <taxon>Kitasatosporales</taxon>
        <taxon>Streptomycetaceae</taxon>
        <taxon>Streptomyces</taxon>
    </lineage>
</organism>
<dbReference type="CDD" id="cd00093">
    <property type="entry name" value="HTH_XRE"/>
    <property type="match status" value="1"/>
</dbReference>
<protein>
    <submittedName>
        <fullName evidence="2">Helix-turn-helix domain-containing protein</fullName>
    </submittedName>
</protein>
<dbReference type="AlphaFoldDB" id="A0A8T4INY7"/>
<dbReference type="InterPro" id="IPR027417">
    <property type="entry name" value="P-loop_NTPase"/>
</dbReference>
<feature type="domain" description="HTH cro/C1-type" evidence="1">
    <location>
        <begin position="21"/>
        <end position="77"/>
    </location>
</feature>
<dbReference type="Gene3D" id="3.40.50.300">
    <property type="entry name" value="P-loop containing nucleotide triphosphate hydrolases"/>
    <property type="match status" value="1"/>
</dbReference>
<proteinExistence type="predicted"/>
<dbReference type="Proteomes" id="UP000675554">
    <property type="component" value="Unassembled WGS sequence"/>
</dbReference>
<dbReference type="InterPro" id="IPR001387">
    <property type="entry name" value="Cro/C1-type_HTH"/>
</dbReference>
<evidence type="ECO:0000313" key="2">
    <source>
        <dbReference type="EMBL" id="MBR7673986.1"/>
    </source>
</evidence>
<dbReference type="Gene3D" id="1.10.260.40">
    <property type="entry name" value="lambda repressor-like DNA-binding domains"/>
    <property type="match status" value="1"/>
</dbReference>
<dbReference type="SUPFAM" id="SSF52540">
    <property type="entry name" value="P-loop containing nucleoside triphosphate hydrolases"/>
    <property type="match status" value="1"/>
</dbReference>
<dbReference type="InterPro" id="IPR010982">
    <property type="entry name" value="Lambda_DNA-bd_dom_sf"/>
</dbReference>
<feature type="non-terminal residue" evidence="2">
    <location>
        <position position="157"/>
    </location>
</feature>
<gene>
    <name evidence="2" type="ORF">KDA82_13360</name>
</gene>
<dbReference type="EMBL" id="JAGSMN010000284">
    <property type="protein sequence ID" value="MBR7673986.1"/>
    <property type="molecule type" value="Genomic_DNA"/>
</dbReference>
<dbReference type="SMART" id="SM00530">
    <property type="entry name" value="HTH_XRE"/>
    <property type="match status" value="1"/>
</dbReference>
<dbReference type="InterPro" id="IPR049052">
    <property type="entry name" value="nSTAND1"/>
</dbReference>
<sequence length="157" mass="16719">MPRRESPVDPGAGPVSRFAFALRKLRDEAGGMTYRVMARRTGYSVPTLSRAAGGESLPSLPVTLAYVKACGGDEGEWEERWRQASEEAAGLAAAEEGGAAPYQGLARFDTGDRERFFGREKLVGELVEVVRRSRFTAVVGASGSGKSSLLRAGLVPA</sequence>
<dbReference type="Pfam" id="PF20703">
    <property type="entry name" value="nSTAND1"/>
    <property type="match status" value="1"/>
</dbReference>
<keyword evidence="3" id="KW-1185">Reference proteome</keyword>
<name>A0A8T4INY7_9ACTN</name>
<dbReference type="GO" id="GO:0003677">
    <property type="term" value="F:DNA binding"/>
    <property type="evidence" value="ECO:0007669"/>
    <property type="project" value="InterPro"/>
</dbReference>
<reference evidence="2" key="1">
    <citation type="submission" date="2021-04" db="EMBL/GenBank/DDBJ databases">
        <title>Sequencing of actinobacteria type strains.</title>
        <authorList>
            <person name="Nguyen G.-S."/>
            <person name="Wentzel A."/>
        </authorList>
    </citation>
    <scope>NUCLEOTIDE SEQUENCE</scope>
    <source>
        <strain evidence="2">DSM 42095</strain>
    </source>
</reference>
<dbReference type="Pfam" id="PF13560">
    <property type="entry name" value="HTH_31"/>
    <property type="match status" value="1"/>
</dbReference>